<evidence type="ECO:0000256" key="1">
    <source>
        <dbReference type="SAM" id="MobiDB-lite"/>
    </source>
</evidence>
<gene>
    <name evidence="3" type="ORF">FPSE_03406</name>
</gene>
<evidence type="ECO:0000256" key="2">
    <source>
        <dbReference type="SAM" id="Phobius"/>
    </source>
</evidence>
<proteinExistence type="predicted"/>
<dbReference type="OrthoDB" id="5056520at2759"/>
<keyword evidence="2" id="KW-1133">Transmembrane helix</keyword>
<feature type="region of interest" description="Disordered" evidence="1">
    <location>
        <begin position="1"/>
        <end position="23"/>
    </location>
</feature>
<dbReference type="HOGENOM" id="CLU_1731626_0_0_1"/>
<comment type="caution">
    <text evidence="3">The sequence shown here is derived from an EMBL/GenBank/DDBJ whole genome shotgun (WGS) entry which is preliminary data.</text>
</comment>
<dbReference type="Proteomes" id="UP000007978">
    <property type="component" value="Chromosome 1"/>
</dbReference>
<dbReference type="GeneID" id="20362025"/>
<protein>
    <submittedName>
        <fullName evidence="3">Uncharacterized protein</fullName>
    </submittedName>
</protein>
<evidence type="ECO:0000313" key="3">
    <source>
        <dbReference type="EMBL" id="EKJ76407.1"/>
    </source>
</evidence>
<feature type="compositionally biased region" description="Basic and acidic residues" evidence="1">
    <location>
        <begin position="9"/>
        <end position="23"/>
    </location>
</feature>
<keyword evidence="4" id="KW-1185">Reference proteome</keyword>
<evidence type="ECO:0000313" key="4">
    <source>
        <dbReference type="Proteomes" id="UP000007978"/>
    </source>
</evidence>
<dbReference type="EMBL" id="AFNW01000073">
    <property type="protein sequence ID" value="EKJ76407.1"/>
    <property type="molecule type" value="Genomic_DNA"/>
</dbReference>
<feature type="transmembrane region" description="Helical" evidence="2">
    <location>
        <begin position="110"/>
        <end position="132"/>
    </location>
</feature>
<reference evidence="3 4" key="1">
    <citation type="journal article" date="2012" name="PLoS Pathog.">
        <title>Comparative pathogenomics reveals horizontally acquired novel virulence genes in fungi infecting cereal hosts.</title>
        <authorList>
            <person name="Gardiner D.M."/>
            <person name="McDonald M.C."/>
            <person name="Covarelli L."/>
            <person name="Solomon P.S."/>
            <person name="Rusu A.G."/>
            <person name="Marshall M."/>
            <person name="Kazan K."/>
            <person name="Chakraborty S."/>
            <person name="McDonald B.A."/>
            <person name="Manners J.M."/>
        </authorList>
    </citation>
    <scope>NUCLEOTIDE SEQUENCE [LARGE SCALE GENOMIC DNA]</scope>
    <source>
        <strain evidence="3 4">CS3096</strain>
    </source>
</reference>
<name>K3VMU9_FUSPC</name>
<sequence>MSYHAHANAKKERDLQRDRDLQRERIFDQTKPIRFATPNTKIADRRPVEQWQLEETNTGINDMASQLHHCQQQIAEVRDQIGPMDAGHDAVETRPATDGKVSLPQKAMRFFWRLFSLFALVLVIAMILYLVVYHVCDDWNFGGYLLDLLDIDYPHFF</sequence>
<organism evidence="3 4">
    <name type="scientific">Fusarium pseudograminearum (strain CS3096)</name>
    <name type="common">Wheat and barley crown-rot fungus</name>
    <dbReference type="NCBI Taxonomy" id="1028729"/>
    <lineage>
        <taxon>Eukaryota</taxon>
        <taxon>Fungi</taxon>
        <taxon>Dikarya</taxon>
        <taxon>Ascomycota</taxon>
        <taxon>Pezizomycotina</taxon>
        <taxon>Sordariomycetes</taxon>
        <taxon>Hypocreomycetidae</taxon>
        <taxon>Hypocreales</taxon>
        <taxon>Nectriaceae</taxon>
        <taxon>Fusarium</taxon>
    </lineage>
</organism>
<keyword evidence="2" id="KW-0472">Membrane</keyword>
<dbReference type="KEGG" id="fpu:FPSE_03406"/>
<accession>K3VMU9</accession>
<keyword evidence="2" id="KW-0812">Transmembrane</keyword>
<dbReference type="RefSeq" id="XP_009254800.1">
    <property type="nucleotide sequence ID" value="XM_009256525.1"/>
</dbReference>
<dbReference type="AlphaFoldDB" id="K3VMU9"/>